<keyword evidence="2" id="KW-1185">Reference proteome</keyword>
<gene>
    <name evidence="1" type="ORF">G5C65_19655</name>
</gene>
<sequence length="59" mass="6728">MTPPAVRVERLSKRQREGTSCVWCAGHPDRRFRVRPPGTSLKLYCCAFCAARHGIREGR</sequence>
<accession>A0A6G4WZ08</accession>
<name>A0A6G4WZ08_9ACTN</name>
<dbReference type="EMBL" id="JAAKZZ010000205">
    <property type="protein sequence ID" value="NGO70529.1"/>
    <property type="molecule type" value="Genomic_DNA"/>
</dbReference>
<comment type="caution">
    <text evidence="1">The sequence shown here is derived from an EMBL/GenBank/DDBJ whole genome shotgun (WGS) entry which is preliminary data.</text>
</comment>
<reference evidence="1 2" key="1">
    <citation type="submission" date="2020-02" db="EMBL/GenBank/DDBJ databases">
        <title>Whole-genome analyses of novel actinobacteria.</title>
        <authorList>
            <person name="Sahin N."/>
            <person name="Tatar D."/>
        </authorList>
    </citation>
    <scope>NUCLEOTIDE SEQUENCE [LARGE SCALE GENOMIC DNA]</scope>
    <source>
        <strain evidence="1 2">SB3404</strain>
    </source>
</reference>
<evidence type="ECO:0000313" key="2">
    <source>
        <dbReference type="Proteomes" id="UP000477722"/>
    </source>
</evidence>
<proteinExistence type="predicted"/>
<evidence type="ECO:0000313" key="1">
    <source>
        <dbReference type="EMBL" id="NGO70529.1"/>
    </source>
</evidence>
<protein>
    <submittedName>
        <fullName evidence="1">Uncharacterized protein</fullName>
    </submittedName>
</protein>
<dbReference type="RefSeq" id="WP_165300194.1">
    <property type="nucleotide sequence ID" value="NZ_JAAKZZ010000205.1"/>
</dbReference>
<organism evidence="1 2">
    <name type="scientific">Streptomyces boncukensis</name>
    <dbReference type="NCBI Taxonomy" id="2711219"/>
    <lineage>
        <taxon>Bacteria</taxon>
        <taxon>Bacillati</taxon>
        <taxon>Actinomycetota</taxon>
        <taxon>Actinomycetes</taxon>
        <taxon>Kitasatosporales</taxon>
        <taxon>Streptomycetaceae</taxon>
        <taxon>Streptomyces</taxon>
    </lineage>
</organism>
<dbReference type="Proteomes" id="UP000477722">
    <property type="component" value="Unassembled WGS sequence"/>
</dbReference>
<dbReference type="AlphaFoldDB" id="A0A6G4WZ08"/>